<keyword evidence="6" id="KW-1133">Transmembrane helix</keyword>
<evidence type="ECO:0000256" key="6">
    <source>
        <dbReference type="SAM" id="Phobius"/>
    </source>
</evidence>
<dbReference type="GO" id="GO:0046872">
    <property type="term" value="F:metal ion binding"/>
    <property type="evidence" value="ECO:0007669"/>
    <property type="project" value="UniProtKB-KW"/>
</dbReference>
<evidence type="ECO:0000256" key="7">
    <source>
        <dbReference type="SAM" id="SignalP"/>
    </source>
</evidence>
<evidence type="ECO:0000313" key="9">
    <source>
        <dbReference type="EMBL" id="JAC82894.1"/>
    </source>
</evidence>
<evidence type="ECO:0000256" key="3">
    <source>
        <dbReference type="PIRSR" id="PIRSR623088-1"/>
    </source>
</evidence>
<feature type="signal peptide" evidence="7">
    <location>
        <begin position="1"/>
        <end position="15"/>
    </location>
</feature>
<feature type="active site" description="Proton donor" evidence="3">
    <location>
        <position position="698"/>
    </location>
</feature>
<feature type="binding site" evidence="4">
    <location>
        <position position="742"/>
    </location>
    <ligand>
        <name>Zn(2+)</name>
        <dbReference type="ChEBI" id="CHEBI:29105"/>
        <label>2</label>
    </ligand>
</feature>
<feature type="compositionally biased region" description="Polar residues" evidence="5">
    <location>
        <begin position="1009"/>
        <end position="1023"/>
    </location>
</feature>
<dbReference type="Gene3D" id="1.10.1300.10">
    <property type="entry name" value="3'5'-cyclic nucleotide phosphodiesterase, catalytic domain"/>
    <property type="match status" value="1"/>
</dbReference>
<dbReference type="EMBL" id="GBEZ01002135">
    <property type="protein sequence ID" value="JAC82894.1"/>
    <property type="molecule type" value="Transcribed_RNA"/>
</dbReference>
<evidence type="ECO:0000256" key="4">
    <source>
        <dbReference type="PIRSR" id="PIRSR623088-3"/>
    </source>
</evidence>
<sequence length="1048" mass="116830">MRILFLWLASQLVSSDLNLKTGFQTRNPSLAILLPNYTPYHVSDGKGRLLLQHNNCSNGFVTLTLKLRWISQAQFAGYYAAQERGYYRDLCLSVGIDDTDTAKNSGDNSAVQIPWLLQFLQLVNRGQDFVHVSQVFQRGGWRYMGLPTVNAGSSNQVRNFGDMSGGVKIAVPVLDLEDHIVSLISKYNRSFCGANDFHTHEYIPCRGGEDIHFLTYGFDVSRIAETGASFVMGMTYNELGRLLLQTEGGRFKYTINDPGAANNILIYDPARVDGLLLPEDGLMAPRALTEGRFRETNVLARFLEASFRGWIYCRDNEEACVSLFAPPGGNTNQQEYRTSQAWQMHEVNRVVWPAPHGVGLLNETLLSETVEVGVSLGYLNASSEALQNLGYHIDSSFALEAQKRLIEQGEDIYGANVRRGHLKLCINGNGVGIPCPAGRGSSDTALLWALPTVALVLVAGLLACYALRMRRKLKKLREAEKACPKSLDLEAPITKVMHLIWSLEESDLPQGLKEEVCQVKRVLQQSPNVNVPNLRGQLMNMDSTMYTAEMAQYLFENTLEGVSSDPETASEAVSRSANSSFSSQIRLLSESIASRAQRIFKDSANIGEDSSERSARDMSNFMVAVHPDADEMLSKVGVDPYFDVLGFSRFMRQNLLVTVVMHVFRSVHNLVLTLNIDDGKLFRFIRSIEDMMHKDQFHNYQHAADAVSRLSAILKMSGMFHHPSPEISLELAAALLASMIPDIDHPGRTNAFHIKKQSDEALRFNQQHVNENSSLFKCMEVMREEKCNFIGHWPLEAQTEFKSIIIKLVLGGDMACHFELLTSFRVNLMGESKALDNTSASQNSLFEERSTRLLVLQMAISCSANGYVLLPHHLQFQWVARMQAEHFEQGDEEAQLGLPVGGLTDRTKHGLLDPHNQVGWYDILVLPMFEQLCSVSAECVSLLNVALQNRKQWEEMCHHGTQQSLAFTASESVSWPSSQGTVELSSWSKDSRQSTCQARQDSAGKLPRETSSPPLSGTHSTLFPSEFGTPLFPIKSQTIVEDESTSNV</sequence>
<dbReference type="InterPro" id="IPR023088">
    <property type="entry name" value="PDEase"/>
</dbReference>
<feature type="binding site" evidence="4">
    <location>
        <position position="702"/>
    </location>
    <ligand>
        <name>Zn(2+)</name>
        <dbReference type="ChEBI" id="CHEBI:29105"/>
        <label>1</label>
    </ligand>
</feature>
<feature type="compositionally biased region" description="Polar residues" evidence="5">
    <location>
        <begin position="984"/>
        <end position="1000"/>
    </location>
</feature>
<name>A0A061SIK4_9CHLO</name>
<dbReference type="InterPro" id="IPR002073">
    <property type="entry name" value="PDEase_catalytic_dom"/>
</dbReference>
<evidence type="ECO:0000256" key="1">
    <source>
        <dbReference type="ARBA" id="ARBA00022723"/>
    </source>
</evidence>
<dbReference type="PANTHER" id="PTHR11347">
    <property type="entry name" value="CYCLIC NUCLEOTIDE PHOSPHODIESTERASE"/>
    <property type="match status" value="1"/>
</dbReference>
<dbReference type="InterPro" id="IPR036971">
    <property type="entry name" value="PDEase_catalytic_dom_sf"/>
</dbReference>
<gene>
    <name evidence="9" type="ORF">TSPGSL018_4634</name>
</gene>
<proteinExistence type="predicted"/>
<accession>A0A061SIK4</accession>
<dbReference type="PROSITE" id="PS51845">
    <property type="entry name" value="PDEASE_I_2"/>
    <property type="match status" value="1"/>
</dbReference>
<keyword evidence="6" id="KW-0472">Membrane</keyword>
<dbReference type="GO" id="GO:0007165">
    <property type="term" value="P:signal transduction"/>
    <property type="evidence" value="ECO:0007669"/>
    <property type="project" value="InterPro"/>
</dbReference>
<feature type="chain" id="PRO_5012565333" evidence="7">
    <location>
        <begin position="16"/>
        <end position="1048"/>
    </location>
</feature>
<evidence type="ECO:0000256" key="5">
    <source>
        <dbReference type="SAM" id="MobiDB-lite"/>
    </source>
</evidence>
<evidence type="ECO:0000259" key="8">
    <source>
        <dbReference type="PROSITE" id="PS51845"/>
    </source>
</evidence>
<feature type="binding site" evidence="4">
    <location>
        <position position="742"/>
    </location>
    <ligand>
        <name>Zn(2+)</name>
        <dbReference type="ChEBI" id="CHEBI:29105"/>
        <label>1</label>
    </ligand>
</feature>
<keyword evidence="1 4" id="KW-0479">Metal-binding</keyword>
<dbReference type="PRINTS" id="PR00387">
    <property type="entry name" value="PDIESTERASE1"/>
</dbReference>
<dbReference type="Pfam" id="PF00233">
    <property type="entry name" value="PDEase_I"/>
    <property type="match status" value="1"/>
</dbReference>
<keyword evidence="6" id="KW-0812">Transmembrane</keyword>
<keyword evidence="7" id="KW-0732">Signal</keyword>
<dbReference type="Gene3D" id="3.40.190.10">
    <property type="entry name" value="Periplasmic binding protein-like II"/>
    <property type="match status" value="2"/>
</dbReference>
<dbReference type="GO" id="GO:0004114">
    <property type="term" value="F:3',5'-cyclic-nucleotide phosphodiesterase activity"/>
    <property type="evidence" value="ECO:0007669"/>
    <property type="project" value="InterPro"/>
</dbReference>
<feature type="region of interest" description="Disordered" evidence="5">
    <location>
        <begin position="984"/>
        <end position="1048"/>
    </location>
</feature>
<protein>
    <submittedName>
        <fullName evidence="9">3 5-cyclic nucleotide phosphodiesterase</fullName>
    </submittedName>
</protein>
<feature type="transmembrane region" description="Helical" evidence="6">
    <location>
        <begin position="445"/>
        <end position="467"/>
    </location>
</feature>
<feature type="domain" description="PDEase" evidence="8">
    <location>
        <begin position="614"/>
        <end position="960"/>
    </location>
</feature>
<reference evidence="9" key="1">
    <citation type="submission" date="2014-05" db="EMBL/GenBank/DDBJ databases">
        <title>The transcriptome of the halophilic microalga Tetraselmis sp. GSL018 isolated from the Great Salt Lake, Utah.</title>
        <authorList>
            <person name="Jinkerson R.E."/>
            <person name="D'Adamo S."/>
            <person name="Posewitz M.C."/>
        </authorList>
    </citation>
    <scope>NUCLEOTIDE SEQUENCE</scope>
    <source>
        <strain evidence="9">GSL018</strain>
    </source>
</reference>
<dbReference type="AlphaFoldDB" id="A0A061SIK4"/>
<dbReference type="SUPFAM" id="SSF109604">
    <property type="entry name" value="HD-domain/PDEase-like"/>
    <property type="match status" value="1"/>
</dbReference>
<evidence type="ECO:0000256" key="2">
    <source>
        <dbReference type="ARBA" id="ARBA00022801"/>
    </source>
</evidence>
<keyword evidence="2" id="KW-0378">Hydrolase</keyword>
<organism evidence="9">
    <name type="scientific">Tetraselmis sp. GSL018</name>
    <dbReference type="NCBI Taxonomy" id="582737"/>
    <lineage>
        <taxon>Eukaryota</taxon>
        <taxon>Viridiplantae</taxon>
        <taxon>Chlorophyta</taxon>
        <taxon>core chlorophytes</taxon>
        <taxon>Chlorodendrophyceae</taxon>
        <taxon>Chlorodendrales</taxon>
        <taxon>Chlorodendraceae</taxon>
        <taxon>Tetraselmis</taxon>
    </lineage>
</organism>